<feature type="transmembrane region" description="Helical" evidence="1">
    <location>
        <begin position="14"/>
        <end position="34"/>
    </location>
</feature>
<dbReference type="EMBL" id="MFST01000006">
    <property type="protein sequence ID" value="OGI45289.1"/>
    <property type="molecule type" value="Genomic_DNA"/>
</dbReference>
<proteinExistence type="predicted"/>
<evidence type="ECO:0000313" key="4">
    <source>
        <dbReference type="Proteomes" id="UP000179344"/>
    </source>
</evidence>
<keyword evidence="1" id="KW-0812">Transmembrane</keyword>
<dbReference type="Proteomes" id="UP000179344">
    <property type="component" value="Unassembled WGS sequence"/>
</dbReference>
<keyword evidence="1" id="KW-0472">Membrane</keyword>
<name>A0A1F6TJM6_9PROT</name>
<organism evidence="3 4">
    <name type="scientific">Candidatus Muproteobacteria bacterium RBG_16_65_31</name>
    <dbReference type="NCBI Taxonomy" id="1817759"/>
    <lineage>
        <taxon>Bacteria</taxon>
        <taxon>Pseudomonadati</taxon>
        <taxon>Pseudomonadota</taxon>
        <taxon>Candidatus Muproteobacteria</taxon>
    </lineage>
</organism>
<evidence type="ECO:0000259" key="2">
    <source>
        <dbReference type="Pfam" id="PF14238"/>
    </source>
</evidence>
<dbReference type="AlphaFoldDB" id="A0A1F6TJM6"/>
<dbReference type="Pfam" id="PF14238">
    <property type="entry name" value="DUF4340"/>
    <property type="match status" value="1"/>
</dbReference>
<protein>
    <recommendedName>
        <fullName evidence="2">DUF4340 domain-containing protein</fullName>
    </recommendedName>
</protein>
<keyword evidence="1" id="KW-1133">Transmembrane helix</keyword>
<comment type="caution">
    <text evidence="3">The sequence shown here is derived from an EMBL/GenBank/DDBJ whole genome shotgun (WGS) entry which is preliminary data.</text>
</comment>
<sequence>MIADPAKTQLRTRWLLNLGLLLAIAALAAFLLYTRGREAADGPRLTAVAPASIARLRLERNGAPIVLEKTGDQWRLAAPVRARANPFNVERLLRLAAARSEARFPFAPGEADKYGLKKPQARVWLDDEEIAFGALHPFHNQQYVRYRGEAHLIAAHHFAPAALPYTDYLDTRLFEEERRPVTFALPDFTLTLRDGIWRREPEDKTIASDRINDFVAEWRNARALSVERRSGRPALGQVRVTFARDAKTETLTLAIVARAPEFIIRRADEGLEYHFPEDTGKRLLNISEK</sequence>
<evidence type="ECO:0000256" key="1">
    <source>
        <dbReference type="SAM" id="Phobius"/>
    </source>
</evidence>
<feature type="domain" description="DUF4340" evidence="2">
    <location>
        <begin position="74"/>
        <end position="226"/>
    </location>
</feature>
<evidence type="ECO:0000313" key="3">
    <source>
        <dbReference type="EMBL" id="OGI45289.1"/>
    </source>
</evidence>
<reference evidence="3 4" key="1">
    <citation type="journal article" date="2016" name="Nat. Commun.">
        <title>Thousands of microbial genomes shed light on interconnected biogeochemical processes in an aquifer system.</title>
        <authorList>
            <person name="Anantharaman K."/>
            <person name="Brown C.T."/>
            <person name="Hug L.A."/>
            <person name="Sharon I."/>
            <person name="Castelle C.J."/>
            <person name="Probst A.J."/>
            <person name="Thomas B.C."/>
            <person name="Singh A."/>
            <person name="Wilkins M.J."/>
            <person name="Karaoz U."/>
            <person name="Brodie E.L."/>
            <person name="Williams K.H."/>
            <person name="Hubbard S.S."/>
            <person name="Banfield J.F."/>
        </authorList>
    </citation>
    <scope>NUCLEOTIDE SEQUENCE [LARGE SCALE GENOMIC DNA]</scope>
</reference>
<dbReference type="InterPro" id="IPR025641">
    <property type="entry name" value="DUF4340"/>
</dbReference>
<accession>A0A1F6TJM6</accession>
<gene>
    <name evidence="3" type="ORF">A2V92_03570</name>
</gene>